<evidence type="ECO:0000256" key="7">
    <source>
        <dbReference type="ARBA" id="ARBA00022737"/>
    </source>
</evidence>
<evidence type="ECO:0000256" key="13">
    <source>
        <dbReference type="ARBA" id="ARBA00023136"/>
    </source>
</evidence>
<keyword evidence="4 19" id="KW-0004">4Fe-4S</keyword>
<evidence type="ECO:0000256" key="1">
    <source>
        <dbReference type="ARBA" id="ARBA00004417"/>
    </source>
</evidence>
<dbReference type="Proteomes" id="UP000737113">
    <property type="component" value="Unassembled WGS sequence"/>
</dbReference>
<dbReference type="GO" id="GO:0005886">
    <property type="term" value="C:plasma membrane"/>
    <property type="evidence" value="ECO:0007669"/>
    <property type="project" value="UniProtKB-SubCell"/>
</dbReference>
<comment type="caution">
    <text evidence="21">The sequence shown here is derived from an EMBL/GenBank/DDBJ whole genome shotgun (WGS) entry which is preliminary data.</text>
</comment>
<keyword evidence="8 19" id="KW-1278">Translocase</keyword>
<dbReference type="GO" id="GO:0048038">
    <property type="term" value="F:quinone binding"/>
    <property type="evidence" value="ECO:0007669"/>
    <property type="project" value="UniProtKB-KW"/>
</dbReference>
<keyword evidence="7" id="KW-0677">Repeat</keyword>
<dbReference type="NCBIfam" id="NF004536">
    <property type="entry name" value="PRK05888.1-1"/>
    <property type="match status" value="1"/>
</dbReference>
<name>A0A972FPQ4_9GAMM</name>
<evidence type="ECO:0000256" key="6">
    <source>
        <dbReference type="ARBA" id="ARBA00022723"/>
    </source>
</evidence>
<feature type="binding site" evidence="19">
    <location>
        <position position="61"/>
    </location>
    <ligand>
        <name>[4Fe-4S] cluster</name>
        <dbReference type="ChEBI" id="CHEBI:49883"/>
        <label>2</label>
    </ligand>
</feature>
<feature type="binding site" evidence="19">
    <location>
        <position position="90"/>
    </location>
    <ligand>
        <name>[4Fe-4S] cluster</name>
        <dbReference type="ChEBI" id="CHEBI:49883"/>
        <label>2</label>
    </ligand>
</feature>
<keyword evidence="10 19" id="KW-0411">Iron-sulfur</keyword>
<dbReference type="GO" id="GO:0005506">
    <property type="term" value="F:iron ion binding"/>
    <property type="evidence" value="ECO:0007669"/>
    <property type="project" value="UniProtKB-UniRule"/>
</dbReference>
<keyword evidence="5 19" id="KW-0874">Quinone</keyword>
<evidence type="ECO:0000256" key="12">
    <source>
        <dbReference type="ARBA" id="ARBA00023075"/>
    </source>
</evidence>
<dbReference type="InterPro" id="IPR017900">
    <property type="entry name" value="4Fe4S_Fe_S_CS"/>
</dbReference>
<feature type="binding site" evidence="19">
    <location>
        <position position="100"/>
    </location>
    <ligand>
        <name>[4Fe-4S] cluster</name>
        <dbReference type="ChEBI" id="CHEBI:49883"/>
        <label>1</label>
    </ligand>
</feature>
<dbReference type="Pfam" id="PF12838">
    <property type="entry name" value="Fer4_7"/>
    <property type="match status" value="1"/>
</dbReference>
<evidence type="ECO:0000256" key="9">
    <source>
        <dbReference type="ARBA" id="ARBA00023004"/>
    </source>
</evidence>
<evidence type="ECO:0000256" key="11">
    <source>
        <dbReference type="ARBA" id="ARBA00023027"/>
    </source>
</evidence>
<gene>
    <name evidence="19 21" type="primary">nuoI</name>
    <name evidence="21" type="ORF">HC757_01440</name>
</gene>
<evidence type="ECO:0000256" key="17">
    <source>
        <dbReference type="ARBA" id="ARBA00043079"/>
    </source>
</evidence>
<protein>
    <recommendedName>
        <fullName evidence="15 19">NADH-quinone oxidoreductase subunit I</fullName>
        <ecNumber evidence="19">7.1.1.-</ecNumber>
    </recommendedName>
    <alternativeName>
        <fullName evidence="16 19">NADH dehydrogenase I subunit I</fullName>
    </alternativeName>
    <alternativeName>
        <fullName evidence="17 19">NDH-1 subunit I</fullName>
    </alternativeName>
</protein>
<dbReference type="GO" id="GO:0050136">
    <property type="term" value="F:NADH dehydrogenase (quinone) (non-electrogenic) activity"/>
    <property type="evidence" value="ECO:0007669"/>
    <property type="project" value="UniProtKB-UniRule"/>
</dbReference>
<dbReference type="PANTHER" id="PTHR10849:SF20">
    <property type="entry name" value="NADH DEHYDROGENASE [UBIQUINONE] IRON-SULFUR PROTEIN 8, MITOCHONDRIAL"/>
    <property type="match status" value="1"/>
</dbReference>
<evidence type="ECO:0000256" key="15">
    <source>
        <dbReference type="ARBA" id="ARBA00040641"/>
    </source>
</evidence>
<feature type="binding site" evidence="19">
    <location>
        <position position="51"/>
    </location>
    <ligand>
        <name>[4Fe-4S] cluster</name>
        <dbReference type="ChEBI" id="CHEBI:49883"/>
        <label>1</label>
    </ligand>
</feature>
<feature type="binding site" evidence="19">
    <location>
        <position position="54"/>
    </location>
    <ligand>
        <name>[4Fe-4S] cluster</name>
        <dbReference type="ChEBI" id="CHEBI:49883"/>
        <label>1</label>
    </ligand>
</feature>
<evidence type="ECO:0000256" key="3">
    <source>
        <dbReference type="ARBA" id="ARBA00022475"/>
    </source>
</evidence>
<sequence length="171" mass="19265">MLSQIRTLITVFRHTFTKADTVQYPEEKPYLAPRYRGRIVLTRDPDGEERCVACNLCSVACPVDCISVQKTEAPDGRWLAESFRINFSRCILCGLCEEACPTHAIQLTPDIEMAEYDRQNLVYEKEHLLISGPGKYHDYNFYRHSGKAIAGKGKGAAVGERAPIDTRSLLP</sequence>
<comment type="subcellular location">
    <subcellularLocation>
        <location evidence="1">Cell inner membrane</location>
        <topology evidence="1">Peripheral membrane protein</topology>
    </subcellularLocation>
    <subcellularLocation>
        <location evidence="19">Cell membrane</location>
        <topology evidence="19">Peripheral membrane protein</topology>
    </subcellularLocation>
</comment>
<dbReference type="HAMAP" id="MF_01351">
    <property type="entry name" value="NDH1_NuoI"/>
    <property type="match status" value="1"/>
</dbReference>
<keyword evidence="21" id="KW-0560">Oxidoreductase</keyword>
<keyword evidence="3 19" id="KW-1003">Cell membrane</keyword>
<dbReference type="NCBIfam" id="TIGR01971">
    <property type="entry name" value="NuoI"/>
    <property type="match status" value="1"/>
</dbReference>
<keyword evidence="13 19" id="KW-0472">Membrane</keyword>
<comment type="catalytic activity">
    <reaction evidence="18 19">
        <text>a quinone + NADH + 5 H(+)(in) = a quinol + NAD(+) + 4 H(+)(out)</text>
        <dbReference type="Rhea" id="RHEA:57888"/>
        <dbReference type="ChEBI" id="CHEBI:15378"/>
        <dbReference type="ChEBI" id="CHEBI:24646"/>
        <dbReference type="ChEBI" id="CHEBI:57540"/>
        <dbReference type="ChEBI" id="CHEBI:57945"/>
        <dbReference type="ChEBI" id="CHEBI:132124"/>
    </reaction>
</comment>
<dbReference type="InterPro" id="IPR010226">
    <property type="entry name" value="NADH_quinone_OxRdtase_chainI"/>
</dbReference>
<organism evidence="21 22">
    <name type="scientific">Shewanella salipaludis</name>
    <dbReference type="NCBI Taxonomy" id="2723052"/>
    <lineage>
        <taxon>Bacteria</taxon>
        <taxon>Pseudomonadati</taxon>
        <taxon>Pseudomonadota</taxon>
        <taxon>Gammaproteobacteria</taxon>
        <taxon>Alteromonadales</taxon>
        <taxon>Shewanellaceae</taxon>
        <taxon>Shewanella</taxon>
    </lineage>
</organism>
<evidence type="ECO:0000256" key="18">
    <source>
        <dbReference type="ARBA" id="ARBA00047712"/>
    </source>
</evidence>
<dbReference type="Gene3D" id="3.30.70.3270">
    <property type="match status" value="1"/>
</dbReference>
<comment type="function">
    <text evidence="19">NDH-1 shuttles electrons from NADH, via FMN and iron-sulfur (Fe-S) centers, to quinones in the respiratory chain. The immediate electron acceptor for the enzyme in this species is believed to be ubiquinone. Couples the redox reaction to proton translocation (for every two electrons transferred, four hydrogen ions are translocated across the cytoplasmic membrane), and thus conserves the redox energy in a proton gradient.</text>
</comment>
<keyword evidence="9 19" id="KW-0408">Iron</keyword>
<comment type="cofactor">
    <cofactor evidence="19">
        <name>[4Fe-4S] cluster</name>
        <dbReference type="ChEBI" id="CHEBI:49883"/>
    </cofactor>
    <text evidence="19">Binds 2 [4Fe-4S] clusters per subunit.</text>
</comment>
<feature type="binding site" evidence="19">
    <location>
        <position position="57"/>
    </location>
    <ligand>
        <name>[4Fe-4S] cluster</name>
        <dbReference type="ChEBI" id="CHEBI:49883"/>
        <label>1</label>
    </ligand>
</feature>
<proteinExistence type="inferred from homology"/>
<accession>A0A972FPQ4</accession>
<comment type="subunit">
    <text evidence="14 19">NDH-1 is composed of 13 different subunits. Subunits NuoA, H, J, K, L, M, N constitute the membrane sector of the complex.</text>
</comment>
<dbReference type="PANTHER" id="PTHR10849">
    <property type="entry name" value="NADH DEHYDROGENASE UBIQUINONE IRON-SULFUR PROTEIN 8, MITOCHONDRIAL"/>
    <property type="match status" value="1"/>
</dbReference>
<evidence type="ECO:0000256" key="14">
    <source>
        <dbReference type="ARBA" id="ARBA00038844"/>
    </source>
</evidence>
<comment type="similarity">
    <text evidence="2 19">Belongs to the complex I 23 kDa subunit family.</text>
</comment>
<evidence type="ECO:0000256" key="10">
    <source>
        <dbReference type="ARBA" id="ARBA00023014"/>
    </source>
</evidence>
<evidence type="ECO:0000256" key="16">
    <source>
        <dbReference type="ARBA" id="ARBA00041748"/>
    </source>
</evidence>
<dbReference type="GO" id="GO:0009060">
    <property type="term" value="P:aerobic respiration"/>
    <property type="evidence" value="ECO:0007669"/>
    <property type="project" value="TreeGrafter"/>
</dbReference>
<keyword evidence="12 19" id="KW-0830">Ubiquinone</keyword>
<evidence type="ECO:0000256" key="2">
    <source>
        <dbReference type="ARBA" id="ARBA00010277"/>
    </source>
</evidence>
<keyword evidence="22" id="KW-1185">Reference proteome</keyword>
<dbReference type="RefSeq" id="WP_169562473.1">
    <property type="nucleotide sequence ID" value="NZ_JAAXYH010000001.1"/>
</dbReference>
<dbReference type="GO" id="GO:0051539">
    <property type="term" value="F:4 iron, 4 sulfur cluster binding"/>
    <property type="evidence" value="ECO:0007669"/>
    <property type="project" value="UniProtKB-KW"/>
</dbReference>
<dbReference type="AlphaFoldDB" id="A0A972FPQ4"/>
<dbReference type="InterPro" id="IPR017896">
    <property type="entry name" value="4Fe4S_Fe-S-bd"/>
</dbReference>
<dbReference type="PROSITE" id="PS00198">
    <property type="entry name" value="4FE4S_FER_1"/>
    <property type="match status" value="2"/>
</dbReference>
<feature type="binding site" evidence="19">
    <location>
        <position position="96"/>
    </location>
    <ligand>
        <name>[4Fe-4S] cluster</name>
        <dbReference type="ChEBI" id="CHEBI:49883"/>
        <label>2</label>
    </ligand>
</feature>
<dbReference type="EMBL" id="JAAXYH010000001">
    <property type="protein sequence ID" value="NMH63850.1"/>
    <property type="molecule type" value="Genomic_DNA"/>
</dbReference>
<evidence type="ECO:0000256" key="8">
    <source>
        <dbReference type="ARBA" id="ARBA00022967"/>
    </source>
</evidence>
<evidence type="ECO:0000313" key="22">
    <source>
        <dbReference type="Proteomes" id="UP000737113"/>
    </source>
</evidence>
<keyword evidence="6 19" id="KW-0479">Metal-binding</keyword>
<dbReference type="FunFam" id="3.30.70.3270:FF:000002">
    <property type="entry name" value="NADH-quinone oxidoreductase subunit I"/>
    <property type="match status" value="1"/>
</dbReference>
<feature type="domain" description="4Fe-4S ferredoxin-type" evidence="20">
    <location>
        <begin position="41"/>
        <end position="71"/>
    </location>
</feature>
<dbReference type="SUPFAM" id="SSF54862">
    <property type="entry name" value="4Fe-4S ferredoxins"/>
    <property type="match status" value="1"/>
</dbReference>
<feature type="domain" description="4Fe-4S ferredoxin-type" evidence="20">
    <location>
        <begin position="81"/>
        <end position="110"/>
    </location>
</feature>
<evidence type="ECO:0000256" key="5">
    <source>
        <dbReference type="ARBA" id="ARBA00022719"/>
    </source>
</evidence>
<feature type="binding site" evidence="19">
    <location>
        <position position="93"/>
    </location>
    <ligand>
        <name>[4Fe-4S] cluster</name>
        <dbReference type="ChEBI" id="CHEBI:49883"/>
        <label>2</label>
    </ligand>
</feature>
<reference evidence="21" key="1">
    <citation type="submission" date="2020-04" db="EMBL/GenBank/DDBJ databases">
        <title>Description of Shewanella salipaludis sp. nov., isolated from a salt marsh.</title>
        <authorList>
            <person name="Park S."/>
            <person name="Yoon J.-H."/>
        </authorList>
    </citation>
    <scope>NUCLEOTIDE SEQUENCE</scope>
    <source>
        <strain evidence="21">SHSM-M6</strain>
    </source>
</reference>
<dbReference type="EC" id="7.1.1.-" evidence="19"/>
<keyword evidence="11 19" id="KW-0520">NAD</keyword>
<evidence type="ECO:0000256" key="19">
    <source>
        <dbReference type="HAMAP-Rule" id="MF_01351"/>
    </source>
</evidence>
<evidence type="ECO:0000256" key="4">
    <source>
        <dbReference type="ARBA" id="ARBA00022485"/>
    </source>
</evidence>
<evidence type="ECO:0000313" key="21">
    <source>
        <dbReference type="EMBL" id="NMH63850.1"/>
    </source>
</evidence>
<dbReference type="PROSITE" id="PS51379">
    <property type="entry name" value="4FE4S_FER_2"/>
    <property type="match status" value="2"/>
</dbReference>
<evidence type="ECO:0000259" key="20">
    <source>
        <dbReference type="PROSITE" id="PS51379"/>
    </source>
</evidence>